<accession>A0A067MA87</accession>
<evidence type="ECO:0000313" key="5">
    <source>
        <dbReference type="Proteomes" id="UP000027195"/>
    </source>
</evidence>
<dbReference type="SMART" id="SM00027">
    <property type="entry name" value="EH"/>
    <property type="match status" value="4"/>
</dbReference>
<dbReference type="STRING" id="930990.A0A067MA87"/>
<dbReference type="InterPro" id="IPR011992">
    <property type="entry name" value="EF-hand-dom_pair"/>
</dbReference>
<dbReference type="GO" id="GO:0016197">
    <property type="term" value="P:endosomal transport"/>
    <property type="evidence" value="ECO:0007669"/>
    <property type="project" value="TreeGrafter"/>
</dbReference>
<dbReference type="PANTHER" id="PTHR11216">
    <property type="entry name" value="EH DOMAIN"/>
    <property type="match status" value="1"/>
</dbReference>
<evidence type="ECO:0000259" key="2">
    <source>
        <dbReference type="PROSITE" id="PS50031"/>
    </source>
</evidence>
<dbReference type="PANTHER" id="PTHR11216:SF170">
    <property type="entry name" value="DYNAMIN ASSOCIATED PROTEIN 160, ISOFORM D"/>
    <property type="match status" value="1"/>
</dbReference>
<dbReference type="Pfam" id="PF12763">
    <property type="entry name" value="EH"/>
    <property type="match status" value="4"/>
</dbReference>
<protein>
    <recommendedName>
        <fullName evidence="6">EH domain-containing protein</fullName>
    </recommendedName>
</protein>
<dbReference type="HOGENOM" id="CLU_507110_0_0_1"/>
<dbReference type="OrthoDB" id="524326at2759"/>
<evidence type="ECO:0000256" key="1">
    <source>
        <dbReference type="SAM" id="MobiDB-lite"/>
    </source>
</evidence>
<gene>
    <name evidence="4" type="ORF">BOTBODRAFT_176409</name>
</gene>
<dbReference type="GO" id="GO:0005886">
    <property type="term" value="C:plasma membrane"/>
    <property type="evidence" value="ECO:0007669"/>
    <property type="project" value="TreeGrafter"/>
</dbReference>
<proteinExistence type="predicted"/>
<evidence type="ECO:0008006" key="6">
    <source>
        <dbReference type="Google" id="ProtNLM"/>
    </source>
</evidence>
<keyword evidence="5" id="KW-1185">Reference proteome</keyword>
<name>A0A067MA87_BOTB1</name>
<dbReference type="GO" id="GO:0006897">
    <property type="term" value="P:endocytosis"/>
    <property type="evidence" value="ECO:0007669"/>
    <property type="project" value="TreeGrafter"/>
</dbReference>
<feature type="compositionally biased region" description="Polar residues" evidence="1">
    <location>
        <begin position="350"/>
        <end position="370"/>
    </location>
</feature>
<reference evidence="5" key="1">
    <citation type="journal article" date="2014" name="Proc. Natl. Acad. Sci. U.S.A.">
        <title>Extensive sampling of basidiomycete genomes demonstrates inadequacy of the white-rot/brown-rot paradigm for wood decay fungi.</title>
        <authorList>
            <person name="Riley R."/>
            <person name="Salamov A.A."/>
            <person name="Brown D.W."/>
            <person name="Nagy L.G."/>
            <person name="Floudas D."/>
            <person name="Held B.W."/>
            <person name="Levasseur A."/>
            <person name="Lombard V."/>
            <person name="Morin E."/>
            <person name="Otillar R."/>
            <person name="Lindquist E.A."/>
            <person name="Sun H."/>
            <person name="LaButti K.M."/>
            <person name="Schmutz J."/>
            <person name="Jabbour D."/>
            <person name="Luo H."/>
            <person name="Baker S.E."/>
            <person name="Pisabarro A.G."/>
            <person name="Walton J.D."/>
            <person name="Blanchette R.A."/>
            <person name="Henrissat B."/>
            <person name="Martin F."/>
            <person name="Cullen D."/>
            <person name="Hibbett D.S."/>
            <person name="Grigoriev I.V."/>
        </authorList>
    </citation>
    <scope>NUCLEOTIDE SEQUENCE [LARGE SCALE GENOMIC DNA]</scope>
    <source>
        <strain evidence="5">FD-172 SS1</strain>
    </source>
</reference>
<dbReference type="InterPro" id="IPR000261">
    <property type="entry name" value="EH_dom"/>
</dbReference>
<dbReference type="SUPFAM" id="SSF47473">
    <property type="entry name" value="EF-hand"/>
    <property type="match status" value="4"/>
</dbReference>
<feature type="domain" description="EF-hand" evidence="3">
    <location>
        <begin position="458"/>
        <end position="493"/>
    </location>
</feature>
<dbReference type="InterPro" id="IPR002048">
    <property type="entry name" value="EF_hand_dom"/>
</dbReference>
<feature type="domain" description="EH" evidence="2">
    <location>
        <begin position="132"/>
        <end position="219"/>
    </location>
</feature>
<feature type="compositionally biased region" description="Polar residues" evidence="1">
    <location>
        <begin position="384"/>
        <end position="419"/>
    </location>
</feature>
<dbReference type="GO" id="GO:0005509">
    <property type="term" value="F:calcium ion binding"/>
    <property type="evidence" value="ECO:0007669"/>
    <property type="project" value="InterPro"/>
</dbReference>
<dbReference type="InParanoid" id="A0A067MA87"/>
<evidence type="ECO:0000259" key="3">
    <source>
        <dbReference type="PROSITE" id="PS50222"/>
    </source>
</evidence>
<dbReference type="PROSITE" id="PS50031">
    <property type="entry name" value="EH"/>
    <property type="match status" value="4"/>
</dbReference>
<feature type="domain" description="EH" evidence="2">
    <location>
        <begin position="14"/>
        <end position="100"/>
    </location>
</feature>
<dbReference type="AlphaFoldDB" id="A0A067MA87"/>
<dbReference type="CDD" id="cd00052">
    <property type="entry name" value="EH"/>
    <property type="match status" value="2"/>
</dbReference>
<sequence length="537" mass="58270">MRRGLDSFIATPSELSFVDWILSQADPRNTGIITVEAAVKFFSGSNLPLSTLTEIWAFADYEEKGWLNRRGLAIATRLIGWAQIGESVRESLLAKAGPIPAIQGMEPESSSSLPPPLAMSSALCFFTPSSSELAFTDQIFRRLDPSNAGIIMGDAAVKLFSGSNLPDLIIGEIWSFADFDGNGWLTRNGVAIAVRLMGWAQKGNPITEALLQKAGPLPSIQGLFLAPDMPPLSIPRRTSSSEVTSTLPPLSPEARAKYLQIFLSCGPTNGVLSGMKAREVYSRSKLPPRTLLKIWKLADAQSRDSLDSTDFIIGLFLVHLCMKSQLDTIPTRIPPEIYEQASGGKGKGKSVNTSHVQNSFINNSGPSTSKPAERPSPSIPTPQPTVSGQPRQSQPTVPAASTPSPFSPVQSSGINSTGWDVTPEEKVVADRFFDELDTQRRGYIEGDVTVPFMLQSHLPNSTLRKIWDLVDIRCEGKLTRESFAVALHLIRRKLGGEDIPNTLPPGLIPLNMRQPATPIIAQQASWPPDEPPPPYSA</sequence>
<feature type="domain" description="EH" evidence="2">
    <location>
        <begin position="254"/>
        <end position="344"/>
    </location>
</feature>
<organism evidence="4 5">
    <name type="scientific">Botryobasidium botryosum (strain FD-172 SS1)</name>
    <dbReference type="NCBI Taxonomy" id="930990"/>
    <lineage>
        <taxon>Eukaryota</taxon>
        <taxon>Fungi</taxon>
        <taxon>Dikarya</taxon>
        <taxon>Basidiomycota</taxon>
        <taxon>Agaricomycotina</taxon>
        <taxon>Agaricomycetes</taxon>
        <taxon>Cantharellales</taxon>
        <taxon>Botryobasidiaceae</taxon>
        <taxon>Botryobasidium</taxon>
    </lineage>
</organism>
<dbReference type="Proteomes" id="UP000027195">
    <property type="component" value="Unassembled WGS sequence"/>
</dbReference>
<dbReference type="GO" id="GO:0005737">
    <property type="term" value="C:cytoplasm"/>
    <property type="evidence" value="ECO:0007669"/>
    <property type="project" value="TreeGrafter"/>
</dbReference>
<dbReference type="PROSITE" id="PS50222">
    <property type="entry name" value="EF_HAND_2"/>
    <property type="match status" value="1"/>
</dbReference>
<feature type="region of interest" description="Disordered" evidence="1">
    <location>
        <begin position="337"/>
        <end position="421"/>
    </location>
</feature>
<feature type="domain" description="EH" evidence="2">
    <location>
        <begin position="425"/>
        <end position="514"/>
    </location>
</feature>
<dbReference type="Gene3D" id="1.10.238.10">
    <property type="entry name" value="EF-hand"/>
    <property type="match status" value="4"/>
</dbReference>
<evidence type="ECO:0000313" key="4">
    <source>
        <dbReference type="EMBL" id="KDQ12469.1"/>
    </source>
</evidence>
<dbReference type="EMBL" id="KL198050">
    <property type="protein sequence ID" value="KDQ12469.1"/>
    <property type="molecule type" value="Genomic_DNA"/>
</dbReference>